<dbReference type="GO" id="GO:0009036">
    <property type="term" value="F:type II site-specific deoxyribonuclease activity"/>
    <property type="evidence" value="ECO:0007669"/>
    <property type="project" value="InterPro"/>
</dbReference>
<dbReference type="GO" id="GO:0009307">
    <property type="term" value="P:DNA restriction-modification system"/>
    <property type="evidence" value="ECO:0007669"/>
    <property type="project" value="InterPro"/>
</dbReference>
<dbReference type="InterPro" id="IPR009528">
    <property type="entry name" value="Restrct_endonuc_II_BsuBI_C"/>
</dbReference>
<accession>A0A6I4M955</accession>
<dbReference type="InterPro" id="IPR041963">
    <property type="entry name" value="BsuBI/PstI_C_sf"/>
</dbReference>
<evidence type="ECO:0008006" key="5">
    <source>
        <dbReference type="Google" id="ProtNLM"/>
    </source>
</evidence>
<feature type="domain" description="BsuBI/PstI restriction endonuclease HTH" evidence="2">
    <location>
        <begin position="43"/>
        <end position="194"/>
    </location>
</feature>
<name>A0A6I4M955_9ACTN</name>
<dbReference type="EMBL" id="WBMS02000015">
    <property type="protein sequence ID" value="MWA02708.1"/>
    <property type="molecule type" value="Genomic_DNA"/>
</dbReference>
<evidence type="ECO:0000259" key="1">
    <source>
        <dbReference type="Pfam" id="PF06616"/>
    </source>
</evidence>
<dbReference type="InterPro" id="IPR041962">
    <property type="entry name" value="BsuBI/PstI_N_sf"/>
</dbReference>
<evidence type="ECO:0000259" key="2">
    <source>
        <dbReference type="Pfam" id="PF17728"/>
    </source>
</evidence>
<keyword evidence="4" id="KW-1185">Reference proteome</keyword>
<dbReference type="InterPro" id="IPR041454">
    <property type="entry name" value="BsuBI/PstI_N"/>
</dbReference>
<sequence>MSETNANRPELPPLLGSRDAYQERLNKILPKSITGVTSTANPAAAAIAFVAMYVGSIENENPIRPSTVTWMSDAIAAHREEHIRYAYYEAAVSKDGEKAVRQMCDIWEIDRGTPWYAGNSREQVRDESLKELRNNGAVLTATQIPTTSQRPRYTLEPGFASLLLPGLPEEELDEQIRVWQSTHLTPTGRRRAAIQNDPSRSADSVTVHLPDGGSRTLHAGPSSVILKALLEHFATKLDQPSLLFVSQPGEKVNLLDGQGLASMGLEVDQTRLLPDCLLADLATDRDTFWFIEVVASDGPITEERKHDLLQWATSQGLQEDRCRFLTAFRSRTASEAKRALPQLARGSYAWFSDEPDALLAWDDLNLT</sequence>
<gene>
    <name evidence="3" type="ORF">F8568_020475</name>
</gene>
<reference evidence="3" key="1">
    <citation type="submission" date="2019-12" db="EMBL/GenBank/DDBJ databases">
        <title>Actinomadura physcomitrii sp. nov., a novel actinomycete isolated from moss [Physcomitrium sphaericum (Ludw) Fuernr].</title>
        <authorList>
            <person name="Zhuang X."/>
        </authorList>
    </citation>
    <scope>NUCLEOTIDE SEQUENCE [LARGE SCALE GENOMIC DNA]</scope>
    <source>
        <strain evidence="3">LD22</strain>
    </source>
</reference>
<protein>
    <recommendedName>
        <fullName evidence="5">Restriction endonuclease</fullName>
    </recommendedName>
</protein>
<dbReference type="Pfam" id="PF06616">
    <property type="entry name" value="BsuBI_PstI_RE"/>
    <property type="match status" value="1"/>
</dbReference>
<dbReference type="AlphaFoldDB" id="A0A6I4M955"/>
<dbReference type="GO" id="GO:0003677">
    <property type="term" value="F:DNA binding"/>
    <property type="evidence" value="ECO:0007669"/>
    <property type="project" value="InterPro"/>
</dbReference>
<evidence type="ECO:0000313" key="4">
    <source>
        <dbReference type="Proteomes" id="UP000462055"/>
    </source>
</evidence>
<proteinExistence type="predicted"/>
<comment type="caution">
    <text evidence="3">The sequence shown here is derived from an EMBL/GenBank/DDBJ whole genome shotgun (WGS) entry which is preliminary data.</text>
</comment>
<organism evidence="3 4">
    <name type="scientific">Actinomadura physcomitrii</name>
    <dbReference type="NCBI Taxonomy" id="2650748"/>
    <lineage>
        <taxon>Bacteria</taxon>
        <taxon>Bacillati</taxon>
        <taxon>Actinomycetota</taxon>
        <taxon>Actinomycetes</taxon>
        <taxon>Streptosporangiales</taxon>
        <taxon>Thermomonosporaceae</taxon>
        <taxon>Actinomadura</taxon>
    </lineage>
</organism>
<feature type="domain" description="BsuBI/PstI restriction endonuclease" evidence="1">
    <location>
        <begin position="205"/>
        <end position="362"/>
    </location>
</feature>
<dbReference type="Gene3D" id="3.40.1350.80">
    <property type="match status" value="1"/>
</dbReference>
<dbReference type="GO" id="GO:0000287">
    <property type="term" value="F:magnesium ion binding"/>
    <property type="evidence" value="ECO:0007669"/>
    <property type="project" value="InterPro"/>
</dbReference>
<evidence type="ECO:0000313" key="3">
    <source>
        <dbReference type="EMBL" id="MWA02708.1"/>
    </source>
</evidence>
<dbReference type="Gene3D" id="1.10.10.1820">
    <property type="entry name" value="BsuBI/PstI restriction endonuclease-like"/>
    <property type="match status" value="1"/>
</dbReference>
<dbReference type="Pfam" id="PF17728">
    <property type="entry name" value="BsuBI_PstI_RE_N"/>
    <property type="match status" value="1"/>
</dbReference>
<dbReference type="RefSeq" id="WP_151595179.1">
    <property type="nucleotide sequence ID" value="NZ_WBMS02000015.1"/>
</dbReference>
<dbReference type="Proteomes" id="UP000462055">
    <property type="component" value="Unassembled WGS sequence"/>
</dbReference>